<dbReference type="OrthoDB" id="448051at2759"/>
<proteinExistence type="predicted"/>
<sequence length="106" mass="12432">MLLRMINVQSEFSFLNALEPFCLISAAYLGSQEMMEAVKRDNETIKEQVPKLTFYYDTTDGWCPKAYYEDMKKDFPEGDIRLCEKKNTSCIYPLFFTRSPTWKLTG</sequence>
<accession>A0A6A1Q5A2</accession>
<dbReference type="Pfam" id="PF10230">
    <property type="entry name" value="LIDHydrolase"/>
    <property type="match status" value="1"/>
</dbReference>
<reference evidence="2 3" key="1">
    <citation type="journal article" date="2019" name="PLoS ONE">
        <title>Genomic analyses reveal an absence of contemporary introgressive admixture between fin whales and blue whales, despite known hybrids.</title>
        <authorList>
            <person name="Westbury M.V."/>
            <person name="Petersen B."/>
            <person name="Lorenzen E.D."/>
        </authorList>
    </citation>
    <scope>NUCLEOTIDE SEQUENCE [LARGE SCALE GENOMIC DNA]</scope>
    <source>
        <strain evidence="2">FinWhale-01</strain>
    </source>
</reference>
<comment type="caution">
    <text evidence="2">The sequence shown here is derived from an EMBL/GenBank/DDBJ whole genome shotgun (WGS) entry which is preliminary data.</text>
</comment>
<dbReference type="PANTHER" id="PTHR13390">
    <property type="entry name" value="LIPASE"/>
    <property type="match status" value="1"/>
</dbReference>
<dbReference type="Proteomes" id="UP000437017">
    <property type="component" value="Unassembled WGS sequence"/>
</dbReference>
<evidence type="ECO:0000256" key="1">
    <source>
        <dbReference type="ARBA" id="ARBA00022801"/>
    </source>
</evidence>
<dbReference type="GO" id="GO:0005811">
    <property type="term" value="C:lipid droplet"/>
    <property type="evidence" value="ECO:0007669"/>
    <property type="project" value="InterPro"/>
</dbReference>
<evidence type="ECO:0000313" key="2">
    <source>
        <dbReference type="EMBL" id="KAB0402565.1"/>
    </source>
</evidence>
<dbReference type="EMBL" id="SGJD01000977">
    <property type="protein sequence ID" value="KAB0402565.1"/>
    <property type="molecule type" value="Genomic_DNA"/>
</dbReference>
<keyword evidence="3" id="KW-1185">Reference proteome</keyword>
<dbReference type="GO" id="GO:0016298">
    <property type="term" value="F:lipase activity"/>
    <property type="evidence" value="ECO:0007669"/>
    <property type="project" value="InterPro"/>
</dbReference>
<dbReference type="PANTHER" id="PTHR13390:SF0">
    <property type="entry name" value="LIPID DROPLET-ASSOCIATED HYDROLASE"/>
    <property type="match status" value="1"/>
</dbReference>
<dbReference type="AlphaFoldDB" id="A0A6A1Q5A2"/>
<name>A0A6A1Q5A2_BALPH</name>
<organism evidence="2 3">
    <name type="scientific">Balaenoptera physalus</name>
    <name type="common">Fin whale</name>
    <name type="synonym">Balaena physalus</name>
    <dbReference type="NCBI Taxonomy" id="9770"/>
    <lineage>
        <taxon>Eukaryota</taxon>
        <taxon>Metazoa</taxon>
        <taxon>Chordata</taxon>
        <taxon>Craniata</taxon>
        <taxon>Vertebrata</taxon>
        <taxon>Euteleostomi</taxon>
        <taxon>Mammalia</taxon>
        <taxon>Eutheria</taxon>
        <taxon>Laurasiatheria</taxon>
        <taxon>Artiodactyla</taxon>
        <taxon>Whippomorpha</taxon>
        <taxon>Cetacea</taxon>
        <taxon>Mysticeti</taxon>
        <taxon>Balaenopteridae</taxon>
        <taxon>Balaenoptera</taxon>
    </lineage>
</organism>
<gene>
    <name evidence="2" type="ORF">E2I00_010513</name>
</gene>
<keyword evidence="1" id="KW-0378">Hydrolase</keyword>
<dbReference type="InterPro" id="IPR019363">
    <property type="entry name" value="LDAH"/>
</dbReference>
<dbReference type="GO" id="GO:0019915">
    <property type="term" value="P:lipid storage"/>
    <property type="evidence" value="ECO:0007669"/>
    <property type="project" value="InterPro"/>
</dbReference>
<protein>
    <submittedName>
        <fullName evidence="2">Uncharacterized protein</fullName>
    </submittedName>
</protein>
<evidence type="ECO:0000313" key="3">
    <source>
        <dbReference type="Proteomes" id="UP000437017"/>
    </source>
</evidence>